<evidence type="ECO:0000256" key="2">
    <source>
        <dbReference type="SAM" id="Phobius"/>
    </source>
</evidence>
<feature type="transmembrane region" description="Helical" evidence="2">
    <location>
        <begin position="93"/>
        <end position="113"/>
    </location>
</feature>
<sequence>MDTNEEAAPGDCGLLDHEDCRHHPGRDGGDLLAQTLDVGYAVSSVLFIALFLVNLITQMKAKKFHPALYWTVIVSTSTAGTTMSDFLNRSAALGYAKGALLLITCLACVFMIWSRCGETFDVEQITTFRGELLDRDLVLQHPRYLARGFSRRQFRSRLHRRGRTDRCADGPDPGGALLHPDLGHRVVLGCVRTHPPARGHCGGPVQQAARQGWSRARHRRVVGCPGCDPAGPDRLHPPASPADRSRAGTGTPTFLTARAPIRV</sequence>
<dbReference type="InterPro" id="IPR007136">
    <property type="entry name" value="DUF347"/>
</dbReference>
<evidence type="ECO:0000313" key="3">
    <source>
        <dbReference type="EMBL" id="EID79292.1"/>
    </source>
</evidence>
<proteinExistence type="predicted"/>
<accession>I0WSC6</accession>
<keyword evidence="2" id="KW-0812">Transmembrane</keyword>
<dbReference type="Proteomes" id="UP000006447">
    <property type="component" value="Unassembled WGS sequence"/>
</dbReference>
<keyword evidence="2" id="KW-0472">Membrane</keyword>
<evidence type="ECO:0000256" key="1">
    <source>
        <dbReference type="SAM" id="MobiDB-lite"/>
    </source>
</evidence>
<comment type="caution">
    <text evidence="3">The sequence shown here is derived from an EMBL/GenBank/DDBJ whole genome shotgun (WGS) entry which is preliminary data.</text>
</comment>
<dbReference type="Pfam" id="PF03988">
    <property type="entry name" value="DUF347"/>
    <property type="match status" value="2"/>
</dbReference>
<evidence type="ECO:0000313" key="4">
    <source>
        <dbReference type="Proteomes" id="UP000006447"/>
    </source>
</evidence>
<protein>
    <submittedName>
        <fullName evidence="3">Uncharacterized protein</fullName>
    </submittedName>
</protein>
<feature type="transmembrane region" description="Helical" evidence="2">
    <location>
        <begin position="38"/>
        <end position="56"/>
    </location>
</feature>
<reference evidence="3 4" key="1">
    <citation type="journal article" date="2012" name="J. Bacteriol.">
        <title>Draft genome sequence of the nitrophenol-degrading actinomycete Rhodococcus imtechensis RKJ300.</title>
        <authorList>
            <person name="Vikram S."/>
            <person name="Kumar S."/>
            <person name="Subramanian S."/>
            <person name="Raghava G.P."/>
        </authorList>
    </citation>
    <scope>NUCLEOTIDE SEQUENCE [LARGE SCALE GENOMIC DNA]</scope>
    <source>
        <strain evidence="3 4">RKJ300</strain>
    </source>
</reference>
<dbReference type="AlphaFoldDB" id="I0WSC6"/>
<gene>
    <name evidence="3" type="ORF">W59_14151</name>
</gene>
<keyword evidence="2" id="KW-1133">Transmembrane helix</keyword>
<name>I0WSC6_RHOOP</name>
<dbReference type="EMBL" id="AJJH01000068">
    <property type="protein sequence ID" value="EID79292.1"/>
    <property type="molecule type" value="Genomic_DNA"/>
</dbReference>
<feature type="region of interest" description="Disordered" evidence="1">
    <location>
        <begin position="227"/>
        <end position="263"/>
    </location>
</feature>
<organism evidence="3 4">
    <name type="scientific">Rhodococcus opacus RKJ300 = JCM 13270</name>
    <dbReference type="NCBI Taxonomy" id="1165867"/>
    <lineage>
        <taxon>Bacteria</taxon>
        <taxon>Bacillati</taxon>
        <taxon>Actinomycetota</taxon>
        <taxon>Actinomycetes</taxon>
        <taxon>Mycobacteriales</taxon>
        <taxon>Nocardiaceae</taxon>
        <taxon>Rhodococcus</taxon>
    </lineage>
</organism>